<organism evidence="3">
    <name type="scientific">Trypanosoma vivax (strain Y486)</name>
    <dbReference type="NCBI Taxonomy" id="1055687"/>
    <lineage>
        <taxon>Eukaryota</taxon>
        <taxon>Discoba</taxon>
        <taxon>Euglenozoa</taxon>
        <taxon>Kinetoplastea</taxon>
        <taxon>Metakinetoplastina</taxon>
        <taxon>Trypanosomatida</taxon>
        <taxon>Trypanosomatidae</taxon>
        <taxon>Trypanosoma</taxon>
        <taxon>Duttonella</taxon>
    </lineage>
</organism>
<dbReference type="EMBL" id="HE573022">
    <property type="protein sequence ID" value="CCC48641.1"/>
    <property type="molecule type" value="Genomic_DNA"/>
</dbReference>
<dbReference type="AlphaFoldDB" id="G0TXF1"/>
<evidence type="ECO:0000313" key="3">
    <source>
        <dbReference type="EMBL" id="CCC48641.1"/>
    </source>
</evidence>
<dbReference type="VEuPathDB" id="TriTrypDB:TvY486_0604320"/>
<evidence type="ECO:0000256" key="2">
    <source>
        <dbReference type="SAM" id="Coils"/>
    </source>
</evidence>
<dbReference type="GO" id="GO:0007346">
    <property type="term" value="P:regulation of mitotic cell cycle"/>
    <property type="evidence" value="ECO:0007669"/>
    <property type="project" value="TreeGrafter"/>
</dbReference>
<protein>
    <submittedName>
        <fullName evidence="3">Uncharacterized protein</fullName>
    </submittedName>
</protein>
<proteinExistence type="inferred from homology"/>
<sequence length="425" mass="47738">MYIHLSSSSLSPYTRACTCLHTAKQRLPEVFVMEQQPIPLHYQRMEEWLLDRRTVLEKKHKKSYARLLELAPQLVQLVHYDIPAQQRHLKKVSSAVDDTQKAIEDAKKTTQNFEERWVKMVENYGLQRRGSVDVDCDLEVAVDARIADGTVLLNEAIRKFGANANLALFREVYANTLTKHSGGMYSAEAFSQHFPWLERVFQERSCVVENKTASVVLGDGEHGAGACCIDWGDVDASEPVDLAAAVDIKWTGCDADELVAGGAQWDEEDPLPEARTGVFTIDISNATHRRHVLTELDALQCFVSELLTVGDVSLVECSECAQALKKQLTESIESVFVRMKGSATARHSLIDEIHRLKRAATQAAVRRSGNEGRLQQLLEELARVEPELNTMVSNARTCRDECLVELKKMFPEREVAIVGDINKYL</sequence>
<keyword evidence="2" id="KW-0175">Coiled coil</keyword>
<feature type="coiled-coil region" evidence="2">
    <location>
        <begin position="89"/>
        <end position="116"/>
    </location>
</feature>
<reference evidence="3" key="1">
    <citation type="journal article" date="2012" name="Proc. Natl. Acad. Sci. U.S.A.">
        <title>Antigenic diversity is generated by distinct evolutionary mechanisms in African trypanosome species.</title>
        <authorList>
            <person name="Jackson A.P."/>
            <person name="Berry A."/>
            <person name="Aslett M."/>
            <person name="Allison H.C."/>
            <person name="Burton P."/>
            <person name="Vavrova-Anderson J."/>
            <person name="Brown R."/>
            <person name="Browne H."/>
            <person name="Corton N."/>
            <person name="Hauser H."/>
            <person name="Gamble J."/>
            <person name="Gilderthorp R."/>
            <person name="Marcello L."/>
            <person name="McQuillan J."/>
            <person name="Otto T.D."/>
            <person name="Quail M.A."/>
            <person name="Sanders M.J."/>
            <person name="van Tonder A."/>
            <person name="Ginger M.L."/>
            <person name="Field M.C."/>
            <person name="Barry J.D."/>
            <person name="Hertz-Fowler C."/>
            <person name="Berriman M."/>
        </authorList>
    </citation>
    <scope>NUCLEOTIDE SEQUENCE</scope>
    <source>
        <strain evidence="3">Y486</strain>
    </source>
</reference>
<evidence type="ECO:0000256" key="1">
    <source>
        <dbReference type="ARBA" id="ARBA00007478"/>
    </source>
</evidence>
<name>G0TXF1_TRYVY</name>
<dbReference type="PANTHER" id="PTHR14894:SF0">
    <property type="entry name" value="CDK5 REGULATORY SUBUNIT-ASSOCIATED PROTEIN 3"/>
    <property type="match status" value="1"/>
</dbReference>
<gene>
    <name evidence="3" type="ORF">TVY486_0604320</name>
</gene>
<comment type="similarity">
    <text evidence="1">Belongs to the CDK5RAP3 family.</text>
</comment>
<accession>G0TXF1</accession>
<dbReference type="GO" id="GO:0012505">
    <property type="term" value="C:endomembrane system"/>
    <property type="evidence" value="ECO:0007669"/>
    <property type="project" value="TreeGrafter"/>
</dbReference>
<dbReference type="InterPro" id="IPR008491">
    <property type="entry name" value="CDK5RAP3"/>
</dbReference>
<dbReference type="Pfam" id="PF05600">
    <property type="entry name" value="CDK5RAP3"/>
    <property type="match status" value="1"/>
</dbReference>
<dbReference type="PANTHER" id="PTHR14894">
    <property type="entry name" value="CDK5 REGULATORY SUBUNIT-ASSOCIATED PROTEIN 3"/>
    <property type="match status" value="1"/>
</dbReference>